<gene>
    <name evidence="3" type="ORF">LSG31_00830</name>
</gene>
<dbReference type="Pfam" id="PF00912">
    <property type="entry name" value="Transgly"/>
    <property type="match status" value="1"/>
</dbReference>
<name>A0ABY4CN37_9BACL</name>
<dbReference type="InterPro" id="IPR001264">
    <property type="entry name" value="Glyco_trans_51"/>
</dbReference>
<organism evidence="3 4">
    <name type="scientific">Fodinisporobacter ferrooxydans</name>
    <dbReference type="NCBI Taxonomy" id="2901836"/>
    <lineage>
        <taxon>Bacteria</taxon>
        <taxon>Bacillati</taxon>
        <taxon>Bacillota</taxon>
        <taxon>Bacilli</taxon>
        <taxon>Bacillales</taxon>
        <taxon>Alicyclobacillaceae</taxon>
        <taxon>Fodinisporobacter</taxon>
    </lineage>
</organism>
<reference evidence="3" key="1">
    <citation type="submission" date="2021-12" db="EMBL/GenBank/DDBJ databases">
        <title>Alicyclobacillaceae gen. nov., sp. nov., isolated from chalcocite enrichment system.</title>
        <authorList>
            <person name="Jiang Z."/>
        </authorList>
    </citation>
    <scope>NUCLEOTIDE SEQUENCE</scope>
    <source>
        <strain evidence="3">MYW30-H2</strain>
    </source>
</reference>
<dbReference type="PANTHER" id="PTHR32282:SF33">
    <property type="entry name" value="PEPTIDOGLYCAN GLYCOSYLTRANSFERASE"/>
    <property type="match status" value="1"/>
</dbReference>
<evidence type="ECO:0000313" key="4">
    <source>
        <dbReference type="Proteomes" id="UP000830167"/>
    </source>
</evidence>
<protein>
    <submittedName>
        <fullName evidence="3">Transglycosylase domain-containing protein</fullName>
    </submittedName>
</protein>
<dbReference type="SUPFAM" id="SSF53955">
    <property type="entry name" value="Lysozyme-like"/>
    <property type="match status" value="1"/>
</dbReference>
<sequence>MKQRFRKVIRRLVLVLLILLFANIGFSYYFQSVFPIAKILDANVHQDVKKHHGTYVPLSAIPQTLQQAMIATEDRRFFTDPGIDPIGIVRSLFVDIKNQHYTEGGSTITQQLIRNVLLNQNKTLIRKTKEVILSIAAYQQISKPQILEYYLNDIYFGQGAYGVENAAMTYFGKPVHELSDAQLTMLAGLPNAPSYLDPFHSLQAAKERQQIILENLVDVGYISQTQADVWYKEPLHLKGTPDQKQTNQNP</sequence>
<dbReference type="Proteomes" id="UP000830167">
    <property type="component" value="Chromosome"/>
</dbReference>
<dbReference type="InterPro" id="IPR036950">
    <property type="entry name" value="PBP_transglycosylase"/>
</dbReference>
<dbReference type="Gene3D" id="1.10.3810.10">
    <property type="entry name" value="Biosynthetic peptidoglycan transglycosylase-like"/>
    <property type="match status" value="1"/>
</dbReference>
<proteinExistence type="predicted"/>
<accession>A0ABY4CN37</accession>
<dbReference type="InterPro" id="IPR050396">
    <property type="entry name" value="Glycosyltr_51/Transpeptidase"/>
</dbReference>
<keyword evidence="4" id="KW-1185">Reference proteome</keyword>
<evidence type="ECO:0000259" key="2">
    <source>
        <dbReference type="Pfam" id="PF00912"/>
    </source>
</evidence>
<dbReference type="InterPro" id="IPR023346">
    <property type="entry name" value="Lysozyme-like_dom_sf"/>
</dbReference>
<dbReference type="RefSeq" id="WP_347437559.1">
    <property type="nucleotide sequence ID" value="NZ_CP089291.1"/>
</dbReference>
<dbReference type="EMBL" id="CP089291">
    <property type="protein sequence ID" value="UOF90862.1"/>
    <property type="molecule type" value="Genomic_DNA"/>
</dbReference>
<dbReference type="PANTHER" id="PTHR32282">
    <property type="entry name" value="BINDING PROTEIN TRANSPEPTIDASE, PUTATIVE-RELATED"/>
    <property type="match status" value="1"/>
</dbReference>
<evidence type="ECO:0000313" key="3">
    <source>
        <dbReference type="EMBL" id="UOF90862.1"/>
    </source>
</evidence>
<feature type="domain" description="Glycosyl transferase family 51" evidence="2">
    <location>
        <begin position="46"/>
        <end position="216"/>
    </location>
</feature>
<evidence type="ECO:0000256" key="1">
    <source>
        <dbReference type="ARBA" id="ARBA00022679"/>
    </source>
</evidence>
<keyword evidence="1" id="KW-0808">Transferase</keyword>